<name>A0A0F9U9B0_9ZZZZ</name>
<sequence length="75" mass="7601">MTAIAYAENTLPSSRAADASMQLGGGTGLYTTGLIRTGRDPHCGHGTGLFTTGLQSELQADPMATRGISGLFTAG</sequence>
<dbReference type="AlphaFoldDB" id="A0A0F9U9B0"/>
<dbReference type="EMBL" id="LAZR01000130">
    <property type="protein sequence ID" value="KKN88214.1"/>
    <property type="molecule type" value="Genomic_DNA"/>
</dbReference>
<evidence type="ECO:0000313" key="1">
    <source>
        <dbReference type="EMBL" id="KKN88214.1"/>
    </source>
</evidence>
<protein>
    <submittedName>
        <fullName evidence="1">Uncharacterized protein</fullName>
    </submittedName>
</protein>
<gene>
    <name evidence="1" type="ORF">LCGC14_0250400</name>
</gene>
<reference evidence="1" key="1">
    <citation type="journal article" date="2015" name="Nature">
        <title>Complex archaea that bridge the gap between prokaryotes and eukaryotes.</title>
        <authorList>
            <person name="Spang A."/>
            <person name="Saw J.H."/>
            <person name="Jorgensen S.L."/>
            <person name="Zaremba-Niedzwiedzka K."/>
            <person name="Martijn J."/>
            <person name="Lind A.E."/>
            <person name="van Eijk R."/>
            <person name="Schleper C."/>
            <person name="Guy L."/>
            <person name="Ettema T.J."/>
        </authorList>
    </citation>
    <scope>NUCLEOTIDE SEQUENCE</scope>
</reference>
<accession>A0A0F9U9B0</accession>
<proteinExistence type="predicted"/>
<comment type="caution">
    <text evidence="1">The sequence shown here is derived from an EMBL/GenBank/DDBJ whole genome shotgun (WGS) entry which is preliminary data.</text>
</comment>
<organism evidence="1">
    <name type="scientific">marine sediment metagenome</name>
    <dbReference type="NCBI Taxonomy" id="412755"/>
    <lineage>
        <taxon>unclassified sequences</taxon>
        <taxon>metagenomes</taxon>
        <taxon>ecological metagenomes</taxon>
    </lineage>
</organism>